<dbReference type="InterPro" id="IPR013083">
    <property type="entry name" value="Znf_RING/FYVE/PHD"/>
</dbReference>
<dbReference type="InterPro" id="IPR018200">
    <property type="entry name" value="USP_CS"/>
</dbReference>
<keyword evidence="1" id="KW-0479">Metal-binding</keyword>
<dbReference type="PROSITE" id="PS50271">
    <property type="entry name" value="ZF_UBP"/>
    <property type="match status" value="1"/>
</dbReference>
<feature type="compositionally biased region" description="Polar residues" evidence="5">
    <location>
        <begin position="1"/>
        <end position="10"/>
    </location>
</feature>
<dbReference type="InterPro" id="IPR028889">
    <property type="entry name" value="USP"/>
</dbReference>
<dbReference type="CDD" id="cd02660">
    <property type="entry name" value="Peptidase_C19D"/>
    <property type="match status" value="1"/>
</dbReference>
<dbReference type="InterPro" id="IPR001607">
    <property type="entry name" value="Znf_UBP"/>
</dbReference>
<gene>
    <name evidence="8" type="ORF">sr12200</name>
</gene>
<dbReference type="AlphaFoldDB" id="E6ZSW9"/>
<dbReference type="PROSITE" id="PS00972">
    <property type="entry name" value="USP_1"/>
    <property type="match status" value="1"/>
</dbReference>
<evidence type="ECO:0000256" key="1">
    <source>
        <dbReference type="ARBA" id="ARBA00022723"/>
    </source>
</evidence>
<evidence type="ECO:0000259" key="7">
    <source>
        <dbReference type="PROSITE" id="PS50271"/>
    </source>
</evidence>
<evidence type="ECO:0000313" key="9">
    <source>
        <dbReference type="Proteomes" id="UP000008867"/>
    </source>
</evidence>
<dbReference type="Gene3D" id="3.30.40.10">
    <property type="entry name" value="Zinc/RING finger domain, C3HC4 (zinc finger)"/>
    <property type="match status" value="1"/>
</dbReference>
<dbReference type="Proteomes" id="UP000008867">
    <property type="component" value="Chromosome 2"/>
</dbReference>
<dbReference type="PANTHER" id="PTHR24006">
    <property type="entry name" value="UBIQUITIN CARBOXYL-TERMINAL HYDROLASE"/>
    <property type="match status" value="1"/>
</dbReference>
<dbReference type="Pfam" id="PF02148">
    <property type="entry name" value="zf-UBP"/>
    <property type="match status" value="1"/>
</dbReference>
<dbReference type="Gene3D" id="3.90.70.10">
    <property type="entry name" value="Cysteine proteinases"/>
    <property type="match status" value="1"/>
</dbReference>
<sequence length="794" mass="84342">MPSSTASPSPTKLGGGFSSQRSNTGGSVSPTKPSSAAASRAGTPLGSNGFTSASKPSTSATPIRHIPPGCQHLSSLLHLNAATSSSKSASSPTKIKSEDGDDSSTNSFDTLPAATRSYLKRYIAGLRWGAQIRTGYVKMMDDEEKDAELAKWDQEVAKATKQGKQLKKRRKLDYPQCHTCQADMLRPFICLECAFTGCFSPPIDDDPTSITRTAADSHMIQHLRTKKHALAFDLMYGHVFCADCNDFVQDPLLQSIQRHETCRVNQNVIGQQYGPAKTTVETLFPPSDTAAAMAKFYETDTSSVTCRIPRGLRNMGATCYMNVIIQAFLHNPLLRNYFLSDRHNPSLCNGAKTCLACEMDKIFSEFYSSDPGALAGAAPGSGGASSTASAAASAAAPPGAIVAASAAGKSENGASGPAAKDPHGPTSFLYCIWVDQASSELGQAGQHDAHELFISALNSIHTALTSRALERASLPSFAYDHSDATNLLFDHFEGGGGSGHQSEDEGMGGHGGTPMGLGGGAGGGGGVAGCPCVVHRTFAGQLQSDVTCQRCGKVNTTRDPMLDLSLDVRPESMRRRDANGGGVNGSHAKSKLATAKPAGLNGSGANGDAEQEQHLTICLQRYCSEEKLGNNDYACTACGGSASATKQLSLYRLPPVLCIQLKRFEHTSAAAKIDTKVRFPVVLDVRQFSTAEIRAPDENAAAAANGAASSKDSGLLANPDPEAYLYDLFTVVVHEGSMNTGHYTNFSKWRGSWYRFDDDKVHATSEAHVLQARAYQLCYRRRLLKNVVNSHARS</sequence>
<dbReference type="PANTHER" id="PTHR24006:SF937">
    <property type="entry name" value="UBIQUITIN CARBOXYL-TERMINAL HYDROLASE"/>
    <property type="match status" value="1"/>
</dbReference>
<dbReference type="GO" id="GO:0005634">
    <property type="term" value="C:nucleus"/>
    <property type="evidence" value="ECO:0007669"/>
    <property type="project" value="TreeGrafter"/>
</dbReference>
<dbReference type="HOGENOM" id="CLU_008279_11_2_1"/>
<evidence type="ECO:0000256" key="2">
    <source>
        <dbReference type="ARBA" id="ARBA00022771"/>
    </source>
</evidence>
<dbReference type="EMBL" id="FQ311441">
    <property type="protein sequence ID" value="CBQ70326.1"/>
    <property type="molecule type" value="Genomic_DNA"/>
</dbReference>
<feature type="compositionally biased region" description="Polar residues" evidence="5">
    <location>
        <begin position="18"/>
        <end position="37"/>
    </location>
</feature>
<organism evidence="8 9">
    <name type="scientific">Sporisorium reilianum (strain SRZ2)</name>
    <name type="common">Maize head smut fungus</name>
    <dbReference type="NCBI Taxonomy" id="999809"/>
    <lineage>
        <taxon>Eukaryota</taxon>
        <taxon>Fungi</taxon>
        <taxon>Dikarya</taxon>
        <taxon>Basidiomycota</taxon>
        <taxon>Ustilaginomycotina</taxon>
        <taxon>Ustilaginomycetes</taxon>
        <taxon>Ustilaginales</taxon>
        <taxon>Ustilaginaceae</taxon>
        <taxon>Sporisorium</taxon>
    </lineage>
</organism>
<evidence type="ECO:0000259" key="6">
    <source>
        <dbReference type="PROSITE" id="PS50235"/>
    </source>
</evidence>
<evidence type="ECO:0000256" key="4">
    <source>
        <dbReference type="PROSITE-ProRule" id="PRU00502"/>
    </source>
</evidence>
<reference evidence="8 9" key="1">
    <citation type="journal article" date="2010" name="Science">
        <title>Pathogenicity determinants in smut fungi revealed by genome comparison.</title>
        <authorList>
            <person name="Schirawski J."/>
            <person name="Mannhaupt G."/>
            <person name="Muench K."/>
            <person name="Brefort T."/>
            <person name="Schipper K."/>
            <person name="Doehlemann G."/>
            <person name="Di Stasio M."/>
            <person name="Roessel N."/>
            <person name="Mendoza-Mendoza A."/>
            <person name="Pester D."/>
            <person name="Mueller O."/>
            <person name="Winterberg B."/>
            <person name="Meyer E."/>
            <person name="Ghareeb H."/>
            <person name="Wollenberg T."/>
            <person name="Muensterkoetter M."/>
            <person name="Wong P."/>
            <person name="Walter M."/>
            <person name="Stukenbrock E."/>
            <person name="Gueldener U."/>
            <person name="Kahmann R."/>
        </authorList>
    </citation>
    <scope>NUCLEOTIDE SEQUENCE [LARGE SCALE GENOMIC DNA]</scope>
    <source>
        <strain evidence="9">SRZ2</strain>
    </source>
</reference>
<feature type="region of interest" description="Disordered" evidence="5">
    <location>
        <begin position="83"/>
        <end position="110"/>
    </location>
</feature>
<feature type="compositionally biased region" description="Low complexity" evidence="5">
    <location>
        <begin position="51"/>
        <end position="62"/>
    </location>
</feature>
<dbReference type="GO" id="GO:0008270">
    <property type="term" value="F:zinc ion binding"/>
    <property type="evidence" value="ECO:0007669"/>
    <property type="project" value="UniProtKB-KW"/>
</dbReference>
<evidence type="ECO:0000256" key="3">
    <source>
        <dbReference type="ARBA" id="ARBA00022833"/>
    </source>
</evidence>
<dbReference type="GO" id="GO:0004843">
    <property type="term" value="F:cysteine-type deubiquitinase activity"/>
    <property type="evidence" value="ECO:0007669"/>
    <property type="project" value="InterPro"/>
</dbReference>
<proteinExistence type="predicted"/>
<dbReference type="PROSITE" id="PS50235">
    <property type="entry name" value="USP_3"/>
    <property type="match status" value="1"/>
</dbReference>
<keyword evidence="9" id="KW-1185">Reference proteome</keyword>
<protein>
    <submittedName>
        <fullName evidence="8">Related to UBP8-Ubiquitin-specific protease component of the SAGA complex</fullName>
    </submittedName>
</protein>
<dbReference type="GO" id="GO:0006508">
    <property type="term" value="P:proteolysis"/>
    <property type="evidence" value="ECO:0007669"/>
    <property type="project" value="UniProtKB-KW"/>
</dbReference>
<dbReference type="FunFam" id="3.90.70.10:FF:000546">
    <property type="entry name" value="Ubiquitinyl hydrolase 1"/>
    <property type="match status" value="1"/>
</dbReference>
<name>E6ZSW9_SPORE</name>
<dbReference type="InterPro" id="IPR050164">
    <property type="entry name" value="Peptidase_C19"/>
</dbReference>
<keyword evidence="8" id="KW-0645">Protease</keyword>
<keyword evidence="2 4" id="KW-0863">Zinc-finger</keyword>
<dbReference type="InterPro" id="IPR038765">
    <property type="entry name" value="Papain-like_cys_pep_sf"/>
</dbReference>
<accession>E6ZSW9</accession>
<dbReference type="OrthoDB" id="289038at2759"/>
<dbReference type="SUPFAM" id="SSF57850">
    <property type="entry name" value="RING/U-box"/>
    <property type="match status" value="1"/>
</dbReference>
<evidence type="ECO:0000313" key="8">
    <source>
        <dbReference type="EMBL" id="CBQ70326.1"/>
    </source>
</evidence>
<feature type="region of interest" description="Disordered" evidence="5">
    <location>
        <begin position="572"/>
        <end position="591"/>
    </location>
</feature>
<dbReference type="SUPFAM" id="SSF54001">
    <property type="entry name" value="Cysteine proteinases"/>
    <property type="match status" value="1"/>
</dbReference>
<dbReference type="eggNOG" id="KOG1867">
    <property type="taxonomic scope" value="Eukaryota"/>
</dbReference>
<dbReference type="VEuPathDB" id="FungiDB:sr12200"/>
<keyword evidence="3" id="KW-0862">Zinc</keyword>
<evidence type="ECO:0000256" key="5">
    <source>
        <dbReference type="SAM" id="MobiDB-lite"/>
    </source>
</evidence>
<feature type="domain" description="UBP-type" evidence="7">
    <location>
        <begin position="155"/>
        <end position="272"/>
    </location>
</feature>
<dbReference type="GO" id="GO:0016579">
    <property type="term" value="P:protein deubiquitination"/>
    <property type="evidence" value="ECO:0007669"/>
    <property type="project" value="InterPro"/>
</dbReference>
<feature type="compositionally biased region" description="Low complexity" evidence="5">
    <location>
        <begin position="83"/>
        <end position="94"/>
    </location>
</feature>
<dbReference type="InterPro" id="IPR001394">
    <property type="entry name" value="Peptidase_C19_UCH"/>
</dbReference>
<dbReference type="GO" id="GO:0005829">
    <property type="term" value="C:cytosol"/>
    <property type="evidence" value="ECO:0007669"/>
    <property type="project" value="TreeGrafter"/>
</dbReference>
<keyword evidence="8" id="KW-0378">Hydrolase</keyword>
<feature type="region of interest" description="Disordered" evidence="5">
    <location>
        <begin position="1"/>
        <end position="69"/>
    </location>
</feature>
<feature type="domain" description="USP" evidence="6">
    <location>
        <begin position="310"/>
        <end position="782"/>
    </location>
</feature>
<dbReference type="Pfam" id="PF00443">
    <property type="entry name" value="UCH"/>
    <property type="match status" value="1"/>
</dbReference>